<dbReference type="InterPro" id="IPR028994">
    <property type="entry name" value="Integrin_alpha_N"/>
</dbReference>
<dbReference type="Gene3D" id="2.60.40.1460">
    <property type="entry name" value="Integrin domains. Chain A, domain 2"/>
    <property type="match status" value="1"/>
</dbReference>
<comment type="similarity">
    <text evidence="2 13">Belongs to the integrin alpha chain family.</text>
</comment>
<accession>A0AAV2H224</accession>
<dbReference type="PROSITE" id="PS00242">
    <property type="entry name" value="INTEGRIN_ALPHA"/>
    <property type="match status" value="1"/>
</dbReference>
<dbReference type="PROSITE" id="PS51470">
    <property type="entry name" value="FG_GAP"/>
    <property type="match status" value="3"/>
</dbReference>
<evidence type="ECO:0000256" key="7">
    <source>
        <dbReference type="ARBA" id="ARBA00022989"/>
    </source>
</evidence>
<dbReference type="Pfam" id="PF20805">
    <property type="entry name" value="Integrin_A_Ig_2"/>
    <property type="match status" value="1"/>
</dbReference>
<feature type="repeat" description="FG-GAP" evidence="12">
    <location>
        <begin position="37"/>
        <end position="99"/>
    </location>
</feature>
<dbReference type="GO" id="GO:0005178">
    <property type="term" value="F:integrin binding"/>
    <property type="evidence" value="ECO:0007669"/>
    <property type="project" value="TreeGrafter"/>
</dbReference>
<evidence type="ECO:0000256" key="6">
    <source>
        <dbReference type="ARBA" id="ARBA00022889"/>
    </source>
</evidence>
<dbReference type="PANTHER" id="PTHR23220">
    <property type="entry name" value="INTEGRIN ALPHA"/>
    <property type="match status" value="1"/>
</dbReference>
<keyword evidence="5" id="KW-0677">Repeat</keyword>
<feature type="compositionally biased region" description="Low complexity" evidence="14">
    <location>
        <begin position="929"/>
        <end position="938"/>
    </location>
</feature>
<evidence type="ECO:0000256" key="12">
    <source>
        <dbReference type="PROSITE-ProRule" id="PRU00803"/>
    </source>
</evidence>
<dbReference type="InterPro" id="IPR048286">
    <property type="entry name" value="Integrin_alpha_Ig-like_3"/>
</dbReference>
<dbReference type="InterPro" id="IPR032695">
    <property type="entry name" value="Integrin_dom_sf"/>
</dbReference>
<dbReference type="Gene3D" id="1.20.5.930">
    <property type="entry name" value="Bicelle-embedded integrin alpha(iib) transmembrane segment"/>
    <property type="match status" value="1"/>
</dbReference>
<organism evidence="18 19">
    <name type="scientific">Lymnaea stagnalis</name>
    <name type="common">Great pond snail</name>
    <name type="synonym">Helix stagnalis</name>
    <dbReference type="NCBI Taxonomy" id="6523"/>
    <lineage>
        <taxon>Eukaryota</taxon>
        <taxon>Metazoa</taxon>
        <taxon>Spiralia</taxon>
        <taxon>Lophotrochozoa</taxon>
        <taxon>Mollusca</taxon>
        <taxon>Gastropoda</taxon>
        <taxon>Heterobranchia</taxon>
        <taxon>Euthyneura</taxon>
        <taxon>Panpulmonata</taxon>
        <taxon>Hygrophila</taxon>
        <taxon>Lymnaeoidea</taxon>
        <taxon>Lymnaeidae</taxon>
        <taxon>Lymnaea</taxon>
    </lineage>
</organism>
<dbReference type="InterPro" id="IPR048285">
    <property type="entry name" value="Integrin_alpha_Ig-like_2"/>
</dbReference>
<feature type="transmembrane region" description="Helical" evidence="13">
    <location>
        <begin position="7"/>
        <end position="29"/>
    </location>
</feature>
<keyword evidence="8 13" id="KW-0401">Integrin</keyword>
<feature type="region of interest" description="Disordered" evidence="14">
    <location>
        <begin position="1083"/>
        <end position="1121"/>
    </location>
</feature>
<dbReference type="InterPro" id="IPR013517">
    <property type="entry name" value="FG-GAP"/>
</dbReference>
<evidence type="ECO:0000256" key="14">
    <source>
        <dbReference type="SAM" id="MobiDB-lite"/>
    </source>
</evidence>
<dbReference type="Pfam" id="PF01839">
    <property type="entry name" value="FG-GAP"/>
    <property type="match status" value="2"/>
</dbReference>
<name>A0AAV2H224_LYMST</name>
<dbReference type="EMBL" id="CAXITT010000021">
    <property type="protein sequence ID" value="CAL1527686.1"/>
    <property type="molecule type" value="Genomic_DNA"/>
</dbReference>
<keyword evidence="10 13" id="KW-0675">Receptor</keyword>
<evidence type="ECO:0000256" key="8">
    <source>
        <dbReference type="ARBA" id="ARBA00023037"/>
    </source>
</evidence>
<dbReference type="InterPro" id="IPR013519">
    <property type="entry name" value="Int_alpha_beta-p"/>
</dbReference>
<feature type="compositionally biased region" description="Low complexity" evidence="14">
    <location>
        <begin position="904"/>
        <end position="917"/>
    </location>
</feature>
<keyword evidence="6 13" id="KW-0130">Cell adhesion</keyword>
<dbReference type="GO" id="GO:0007160">
    <property type="term" value="P:cell-matrix adhesion"/>
    <property type="evidence" value="ECO:0007669"/>
    <property type="project" value="TreeGrafter"/>
</dbReference>
<dbReference type="Gene3D" id="2.130.10.130">
    <property type="entry name" value="Integrin alpha, N-terminal"/>
    <property type="match status" value="1"/>
</dbReference>
<evidence type="ECO:0000256" key="2">
    <source>
        <dbReference type="ARBA" id="ARBA00008054"/>
    </source>
</evidence>
<evidence type="ECO:0000313" key="19">
    <source>
        <dbReference type="Proteomes" id="UP001497497"/>
    </source>
</evidence>
<dbReference type="InterPro" id="IPR018184">
    <property type="entry name" value="Integrin_alpha_C_CS"/>
</dbReference>
<gene>
    <name evidence="18" type="ORF">GSLYS_00001856001</name>
</gene>
<keyword evidence="11" id="KW-0325">Glycoprotein</keyword>
<comment type="caution">
    <text evidence="18">The sequence shown here is derived from an EMBL/GenBank/DDBJ whole genome shotgun (WGS) entry which is preliminary data.</text>
</comment>
<protein>
    <recommendedName>
        <fullName evidence="20">Integrin alpha-2 domain-containing protein</fullName>
    </recommendedName>
</protein>
<dbReference type="GO" id="GO:0033627">
    <property type="term" value="P:cell adhesion mediated by integrin"/>
    <property type="evidence" value="ECO:0007669"/>
    <property type="project" value="TreeGrafter"/>
</dbReference>
<dbReference type="Gene3D" id="2.60.40.1510">
    <property type="entry name" value="ntegrin, alpha v. Chain A, domain 3"/>
    <property type="match status" value="1"/>
</dbReference>
<dbReference type="Proteomes" id="UP001497497">
    <property type="component" value="Unassembled WGS sequence"/>
</dbReference>
<feature type="repeat" description="FG-GAP" evidence="12">
    <location>
        <begin position="298"/>
        <end position="364"/>
    </location>
</feature>
<dbReference type="GO" id="GO:0009897">
    <property type="term" value="C:external side of plasma membrane"/>
    <property type="evidence" value="ECO:0007669"/>
    <property type="project" value="TreeGrafter"/>
</dbReference>
<proteinExistence type="inferred from homology"/>
<evidence type="ECO:0000259" key="17">
    <source>
        <dbReference type="Pfam" id="PF20806"/>
    </source>
</evidence>
<dbReference type="SUPFAM" id="SSF69179">
    <property type="entry name" value="Integrin domains"/>
    <property type="match status" value="3"/>
</dbReference>
<dbReference type="GO" id="GO:0008305">
    <property type="term" value="C:integrin complex"/>
    <property type="evidence" value="ECO:0007669"/>
    <property type="project" value="InterPro"/>
</dbReference>
<dbReference type="Gene3D" id="2.60.40.1530">
    <property type="entry name" value="ntegrin, alpha v. Chain A, domain 4"/>
    <property type="match status" value="1"/>
</dbReference>
<dbReference type="PANTHER" id="PTHR23220:SF83">
    <property type="entry name" value="INTEGRIN ALPHA-PS3-RELATED"/>
    <property type="match status" value="1"/>
</dbReference>
<comment type="subcellular location">
    <subcellularLocation>
        <location evidence="1 13">Membrane</location>
        <topology evidence="1 13">Single-pass type I membrane protein</topology>
    </subcellularLocation>
</comment>
<dbReference type="PRINTS" id="PR01185">
    <property type="entry name" value="INTEGRINA"/>
</dbReference>
<keyword evidence="7 13" id="KW-1133">Transmembrane helix</keyword>
<dbReference type="Pfam" id="PF20806">
    <property type="entry name" value="Integrin_A_Ig_3"/>
    <property type="match status" value="1"/>
</dbReference>
<evidence type="ECO:0000256" key="1">
    <source>
        <dbReference type="ARBA" id="ARBA00004479"/>
    </source>
</evidence>
<sequence length="1121" mass="123519">MSMFQSVFAWSVLTIVGMSVLTMVGIHGFNLNVKNINVIRPDAGSRGALFGASVAIVQPVSGGNTLDLLVGAPNQNSSLGGENSGAIYRCPDIMRASATCQRPEFYDDDSALPGATTNEGFGDNIVVTASNDVLICSPQWKDTTYIRNQNFTFQLGRCTLKRSDNTMEVVRPYYVVGDRGKYTYRFENGVQYFWHGFATYGLSADSDGNSTYVIGAPGIFSFEGSVHVTNVKSKKSAEVPVELKINTKTAYAYAGYSVKVGRFCDDGVLCFATGAPNFNRVGEVFIYKWENEDERFLVKEYMIHGQQAWSNFGYSLGAVDVDKDGYDELLVGAPFFTEIEEKLQSGFDQGRVYVFSRSATQKDLTLKTTLDGSKQLFSRFGSAIGKIGDINLDTFPDIAVGAPGEDNGAGCIYLYMGTSVGFNKVSSQRLSAREIPVLLNVPVKGFGFAFSNSEIPRTKNYPIFAATSATSDTVAIFQCRPVVDVNVTMTAEPNPVNADSACELDDKIKGPCFLITLCIIHSFRAEKSLPLNYSISLDGDTLKSQSSKRLKLFHDSKVVEPYNISRLFVEASKLRCIDFTAELIEAQLNEDRFTPVQIVATYNLDSDIDPVLDALRPNKATLIVLFQNKCGPDKKCETDLKVSAIAVHKPPWQSIVVNYTKEFEIKIDLQNTKETAYWTVVTVEVNSTILFNKPKSYANCASRLPLNTGPSNSPSKPIDQAALTSVEETVVTCNFFKPIEKDGTISFTVAFDIDSFDLSKKILEIKVDAMPRDNVNNPEISPDDNKATVFSDVFIIANLSIGSSSSPVDHTVQTAKRIALNPDIDPLRNSRETKPMNITHKILVNNLGPSFLPSTTINVSVPIYLKDESRLVLKADVKMSTGDGHVTHCIESKVVVGPIIQSTTTTLSTSSHQHGTTYTSQTSDDPELSTKSETTTSEEISIVNRKRREVPAEKEKTYIVSCDDDPNRCQVYACDLNAVIQPKGYAEINVSMILDSSNIPIPQDMNIMLFVTKVQVKEPSHPLFKPWDKPSEQQTITPFHLVESGGKINIWIIIGCAIAGLILIIIIVIVLWKLGFFKRKKHQEVEKWRRESKRRSKKGYTKASTEEKGVEGAPDGGGVEI</sequence>
<feature type="domain" description="Integrin alpha second immunoglobulin-like" evidence="16">
    <location>
        <begin position="630"/>
        <end position="772"/>
    </location>
</feature>
<dbReference type="GO" id="GO:0098609">
    <property type="term" value="P:cell-cell adhesion"/>
    <property type="evidence" value="ECO:0007669"/>
    <property type="project" value="TreeGrafter"/>
</dbReference>
<evidence type="ECO:0000313" key="18">
    <source>
        <dbReference type="EMBL" id="CAL1527686.1"/>
    </source>
</evidence>
<keyword evidence="4" id="KW-0732">Signal</keyword>
<feature type="transmembrane region" description="Helical" evidence="13">
    <location>
        <begin position="1050"/>
        <end position="1072"/>
    </location>
</feature>
<dbReference type="Pfam" id="PF08441">
    <property type="entry name" value="Integrin_A_Ig_1"/>
    <property type="match status" value="1"/>
</dbReference>
<comment type="caution">
    <text evidence="13">Lacks conserved residue(s) required for the propagation of feature annotation.</text>
</comment>
<dbReference type="SMART" id="SM00191">
    <property type="entry name" value="Int_alpha"/>
    <property type="match status" value="4"/>
</dbReference>
<dbReference type="InterPro" id="IPR013649">
    <property type="entry name" value="Integrin_alpha_Ig-like_1"/>
</dbReference>
<evidence type="ECO:0000256" key="9">
    <source>
        <dbReference type="ARBA" id="ARBA00023136"/>
    </source>
</evidence>
<evidence type="ECO:0000256" key="11">
    <source>
        <dbReference type="ARBA" id="ARBA00023180"/>
    </source>
</evidence>
<feature type="repeat" description="FG-GAP" evidence="12">
    <location>
        <begin position="366"/>
        <end position="424"/>
    </location>
</feature>
<evidence type="ECO:0000256" key="13">
    <source>
        <dbReference type="RuleBase" id="RU003762"/>
    </source>
</evidence>
<feature type="domain" description="Integrin alpha third immunoglobulin-like" evidence="17">
    <location>
        <begin position="837"/>
        <end position="980"/>
    </location>
</feature>
<keyword evidence="19" id="KW-1185">Reference proteome</keyword>
<evidence type="ECO:0000259" key="15">
    <source>
        <dbReference type="Pfam" id="PF08441"/>
    </source>
</evidence>
<dbReference type="SUPFAM" id="SSF69318">
    <property type="entry name" value="Integrin alpha N-terminal domain"/>
    <property type="match status" value="1"/>
</dbReference>
<evidence type="ECO:0000256" key="4">
    <source>
        <dbReference type="ARBA" id="ARBA00022729"/>
    </source>
</evidence>
<feature type="domain" description="Integrin alpha first immunoglubulin-like" evidence="15">
    <location>
        <begin position="480"/>
        <end position="614"/>
    </location>
</feature>
<evidence type="ECO:0008006" key="20">
    <source>
        <dbReference type="Google" id="ProtNLM"/>
    </source>
</evidence>
<keyword evidence="9 13" id="KW-0472">Membrane</keyword>
<dbReference type="GO" id="GO:0007229">
    <property type="term" value="P:integrin-mediated signaling pathway"/>
    <property type="evidence" value="ECO:0007669"/>
    <property type="project" value="UniProtKB-KW"/>
</dbReference>
<evidence type="ECO:0000256" key="5">
    <source>
        <dbReference type="ARBA" id="ARBA00022737"/>
    </source>
</evidence>
<feature type="region of interest" description="Disordered" evidence="14">
    <location>
        <begin position="904"/>
        <end position="938"/>
    </location>
</feature>
<keyword evidence="3 13" id="KW-0812">Transmembrane</keyword>
<dbReference type="AlphaFoldDB" id="A0AAV2H224"/>
<evidence type="ECO:0000256" key="3">
    <source>
        <dbReference type="ARBA" id="ARBA00022692"/>
    </source>
</evidence>
<evidence type="ECO:0000256" key="10">
    <source>
        <dbReference type="ARBA" id="ARBA00023170"/>
    </source>
</evidence>
<reference evidence="18 19" key="1">
    <citation type="submission" date="2024-04" db="EMBL/GenBank/DDBJ databases">
        <authorList>
            <consortium name="Genoscope - CEA"/>
            <person name="William W."/>
        </authorList>
    </citation>
    <scope>NUCLEOTIDE SEQUENCE [LARGE SCALE GENOMIC DNA]</scope>
</reference>
<dbReference type="InterPro" id="IPR000413">
    <property type="entry name" value="Integrin_alpha"/>
</dbReference>
<feature type="compositionally biased region" description="Basic residues" evidence="14">
    <location>
        <begin position="1090"/>
        <end position="1100"/>
    </location>
</feature>
<evidence type="ECO:0000259" key="16">
    <source>
        <dbReference type="Pfam" id="PF20805"/>
    </source>
</evidence>